<dbReference type="Gene3D" id="3.30.700.10">
    <property type="entry name" value="Glycoprotein, Type 4 Pilin"/>
    <property type="match status" value="1"/>
</dbReference>
<dbReference type="NCBIfam" id="TIGR02532">
    <property type="entry name" value="IV_pilin_GFxxxE"/>
    <property type="match status" value="1"/>
</dbReference>
<proteinExistence type="predicted"/>
<evidence type="ECO:0000313" key="3">
    <source>
        <dbReference type="EMBL" id="TWU24559.1"/>
    </source>
</evidence>
<keyword evidence="1" id="KW-1133">Transmembrane helix</keyword>
<dbReference type="EMBL" id="SJPS01000005">
    <property type="protein sequence ID" value="TWU24559.1"/>
    <property type="molecule type" value="Genomic_DNA"/>
</dbReference>
<feature type="transmembrane region" description="Helical" evidence="1">
    <location>
        <begin position="20"/>
        <end position="41"/>
    </location>
</feature>
<dbReference type="OrthoDB" id="282726at2"/>
<keyword evidence="4" id="KW-1185">Reference proteome</keyword>
<organism evidence="3 4">
    <name type="scientific">Bythopirellula polymerisocia</name>
    <dbReference type="NCBI Taxonomy" id="2528003"/>
    <lineage>
        <taxon>Bacteria</taxon>
        <taxon>Pseudomonadati</taxon>
        <taxon>Planctomycetota</taxon>
        <taxon>Planctomycetia</taxon>
        <taxon>Pirellulales</taxon>
        <taxon>Lacipirellulaceae</taxon>
        <taxon>Bythopirellula</taxon>
    </lineage>
</organism>
<dbReference type="Pfam" id="PF07963">
    <property type="entry name" value="N_methyl"/>
    <property type="match status" value="1"/>
</dbReference>
<dbReference type="Proteomes" id="UP000318437">
    <property type="component" value="Unassembled WGS sequence"/>
</dbReference>
<dbReference type="PANTHER" id="PTHR30093:SF2">
    <property type="entry name" value="TYPE II SECRETION SYSTEM PROTEIN H"/>
    <property type="match status" value="1"/>
</dbReference>
<evidence type="ECO:0000259" key="2">
    <source>
        <dbReference type="Pfam" id="PF07596"/>
    </source>
</evidence>
<evidence type="ECO:0000256" key="1">
    <source>
        <dbReference type="SAM" id="Phobius"/>
    </source>
</evidence>
<evidence type="ECO:0000313" key="4">
    <source>
        <dbReference type="Proteomes" id="UP000318437"/>
    </source>
</evidence>
<name>A0A5C6CP90_9BACT</name>
<sequence length="344" mass="37486">MFTTSCQQCLGRRVSKGFTLVELLVVIAIIGVLVALLLPAVQAAREAARRMSCTNNLKQDALADLNYESTNGNLVPARLGPDSTGSREMRELRTAVERSGASGFVLLLPYIEKNALYAQLDVYDNQSIWPAQDFVVGNWKTPDRLTAIGTSVAEFICPSEGSKPYREDWTSWDPPPAVGSYAFVGGHRGVNGGALYTPVNACMVKHHNTGPHLYRTVVQLKQIQDGTSNTISVGETIENSIGTINGANASNIWSYVLRYLDCFRVTDVALNTPPWAETLNVNGDIVNGAFASRHPGGAQFAYVDGHVGFLQEDIDLETYRDLSTIAGHRSVMDQIDKNETCKGD</sequence>
<dbReference type="PROSITE" id="PS00409">
    <property type="entry name" value="PROKAR_NTER_METHYL"/>
    <property type="match status" value="1"/>
</dbReference>
<dbReference type="InterPro" id="IPR027558">
    <property type="entry name" value="Pre_pil_HX9DG_C"/>
</dbReference>
<dbReference type="NCBIfam" id="TIGR04294">
    <property type="entry name" value="pre_pil_HX9DG"/>
    <property type="match status" value="1"/>
</dbReference>
<keyword evidence="1" id="KW-0812">Transmembrane</keyword>
<keyword evidence="1" id="KW-0472">Membrane</keyword>
<accession>A0A5C6CP90</accession>
<dbReference type="RefSeq" id="WP_146452008.1">
    <property type="nucleotide sequence ID" value="NZ_SJPS01000005.1"/>
</dbReference>
<dbReference type="AlphaFoldDB" id="A0A5C6CP90"/>
<feature type="domain" description="DUF1559" evidence="2">
    <location>
        <begin position="42"/>
        <end position="317"/>
    </location>
</feature>
<dbReference type="PANTHER" id="PTHR30093">
    <property type="entry name" value="GENERAL SECRETION PATHWAY PROTEIN G"/>
    <property type="match status" value="1"/>
</dbReference>
<protein>
    <submittedName>
        <fullName evidence="3">Fimbrial protein</fullName>
    </submittedName>
</protein>
<dbReference type="InterPro" id="IPR012902">
    <property type="entry name" value="N_methyl_site"/>
</dbReference>
<reference evidence="3 4" key="1">
    <citation type="submission" date="2019-02" db="EMBL/GenBank/DDBJ databases">
        <title>Deep-cultivation of Planctomycetes and their phenomic and genomic characterization uncovers novel biology.</title>
        <authorList>
            <person name="Wiegand S."/>
            <person name="Jogler M."/>
            <person name="Boedeker C."/>
            <person name="Pinto D."/>
            <person name="Vollmers J."/>
            <person name="Rivas-Marin E."/>
            <person name="Kohn T."/>
            <person name="Peeters S.H."/>
            <person name="Heuer A."/>
            <person name="Rast P."/>
            <person name="Oberbeckmann S."/>
            <person name="Bunk B."/>
            <person name="Jeske O."/>
            <person name="Meyerdierks A."/>
            <person name="Storesund J.E."/>
            <person name="Kallscheuer N."/>
            <person name="Luecker S."/>
            <person name="Lage O.M."/>
            <person name="Pohl T."/>
            <person name="Merkel B.J."/>
            <person name="Hornburger P."/>
            <person name="Mueller R.-W."/>
            <person name="Bruemmer F."/>
            <person name="Labrenz M."/>
            <person name="Spormann A.M."/>
            <person name="Op Den Camp H."/>
            <person name="Overmann J."/>
            <person name="Amann R."/>
            <person name="Jetten M.S.M."/>
            <person name="Mascher T."/>
            <person name="Medema M.H."/>
            <person name="Devos D.P."/>
            <person name="Kaster A.-K."/>
            <person name="Ovreas L."/>
            <person name="Rohde M."/>
            <person name="Galperin M.Y."/>
            <person name="Jogler C."/>
        </authorList>
    </citation>
    <scope>NUCLEOTIDE SEQUENCE [LARGE SCALE GENOMIC DNA]</scope>
    <source>
        <strain evidence="3 4">Pla144</strain>
    </source>
</reference>
<gene>
    <name evidence="3" type="primary">fimA</name>
    <name evidence="3" type="ORF">Pla144_34430</name>
</gene>
<dbReference type="Pfam" id="PF07596">
    <property type="entry name" value="SBP_bac_10"/>
    <property type="match status" value="1"/>
</dbReference>
<dbReference type="SUPFAM" id="SSF54523">
    <property type="entry name" value="Pili subunits"/>
    <property type="match status" value="1"/>
</dbReference>
<dbReference type="InterPro" id="IPR011453">
    <property type="entry name" value="DUF1559"/>
</dbReference>
<dbReference type="InterPro" id="IPR045584">
    <property type="entry name" value="Pilin-like"/>
</dbReference>
<comment type="caution">
    <text evidence="3">The sequence shown here is derived from an EMBL/GenBank/DDBJ whole genome shotgun (WGS) entry which is preliminary data.</text>
</comment>